<dbReference type="Pfam" id="PF08220">
    <property type="entry name" value="HTH_DeoR"/>
    <property type="match status" value="1"/>
</dbReference>
<dbReference type="Proteomes" id="UP001059773">
    <property type="component" value="Chromosome"/>
</dbReference>
<evidence type="ECO:0000313" key="5">
    <source>
        <dbReference type="EMBL" id="UUI02903.1"/>
    </source>
</evidence>
<dbReference type="InterPro" id="IPR001034">
    <property type="entry name" value="DeoR_HTH"/>
</dbReference>
<name>A0ABY5JUR2_9BACI</name>
<reference evidence="5" key="1">
    <citation type="submission" date="2022-07" db="EMBL/GenBank/DDBJ databases">
        <title>FELIX.</title>
        <authorList>
            <person name="Wan K.H."/>
            <person name="Park S."/>
            <person name="Lawrence Q."/>
            <person name="Eichenberger J.P."/>
            <person name="Booth B.W."/>
            <person name="Piaggio A.J."/>
            <person name="Chandler J.C."/>
            <person name="Franklin A.B."/>
            <person name="Celniker S.E."/>
        </authorList>
    </citation>
    <scope>NUCLEOTIDE SEQUENCE</scope>
    <source>
        <strain evidence="5">QA-1986 374</strain>
    </source>
</reference>
<keyword evidence="2 5" id="KW-0238">DNA-binding</keyword>
<keyword evidence="6" id="KW-1185">Reference proteome</keyword>
<dbReference type="PROSITE" id="PS51000">
    <property type="entry name" value="HTH_DEOR_2"/>
    <property type="match status" value="1"/>
</dbReference>
<dbReference type="RefSeq" id="WP_256708098.1">
    <property type="nucleotide sequence ID" value="NZ_CP101914.1"/>
</dbReference>
<dbReference type="PANTHER" id="PTHR30363">
    <property type="entry name" value="HTH-TYPE TRANSCRIPTIONAL REGULATOR SRLR-RELATED"/>
    <property type="match status" value="1"/>
</dbReference>
<feature type="domain" description="HTH deoR-type" evidence="4">
    <location>
        <begin position="3"/>
        <end position="58"/>
    </location>
</feature>
<evidence type="ECO:0000259" key="4">
    <source>
        <dbReference type="PROSITE" id="PS51000"/>
    </source>
</evidence>
<dbReference type="SUPFAM" id="SSF46785">
    <property type="entry name" value="Winged helix' DNA-binding domain"/>
    <property type="match status" value="1"/>
</dbReference>
<evidence type="ECO:0000313" key="6">
    <source>
        <dbReference type="Proteomes" id="UP001059773"/>
    </source>
</evidence>
<dbReference type="InterPro" id="IPR037171">
    <property type="entry name" value="NagB/RpiA_transferase-like"/>
</dbReference>
<dbReference type="Gene3D" id="3.40.50.1360">
    <property type="match status" value="1"/>
</dbReference>
<evidence type="ECO:0000256" key="3">
    <source>
        <dbReference type="ARBA" id="ARBA00023163"/>
    </source>
</evidence>
<proteinExistence type="predicted"/>
<dbReference type="GO" id="GO:0003677">
    <property type="term" value="F:DNA binding"/>
    <property type="evidence" value="ECO:0007669"/>
    <property type="project" value="UniProtKB-KW"/>
</dbReference>
<dbReference type="Pfam" id="PF00455">
    <property type="entry name" value="DeoRC"/>
    <property type="match status" value="1"/>
</dbReference>
<dbReference type="SMART" id="SM00420">
    <property type="entry name" value="HTH_DEOR"/>
    <property type="match status" value="1"/>
</dbReference>
<dbReference type="EMBL" id="CP101914">
    <property type="protein sequence ID" value="UUI02903.1"/>
    <property type="molecule type" value="Genomic_DNA"/>
</dbReference>
<dbReference type="SUPFAM" id="SSF100950">
    <property type="entry name" value="NagB/RpiA/CoA transferase-like"/>
    <property type="match status" value="1"/>
</dbReference>
<organism evidence="5 6">
    <name type="scientific">Oceanobacillus jeddahense</name>
    <dbReference type="NCBI Taxonomy" id="1462527"/>
    <lineage>
        <taxon>Bacteria</taxon>
        <taxon>Bacillati</taxon>
        <taxon>Bacillota</taxon>
        <taxon>Bacilli</taxon>
        <taxon>Bacillales</taxon>
        <taxon>Bacillaceae</taxon>
        <taxon>Oceanobacillus</taxon>
    </lineage>
</organism>
<accession>A0ABY5JUR2</accession>
<evidence type="ECO:0000256" key="2">
    <source>
        <dbReference type="ARBA" id="ARBA00023125"/>
    </source>
</evidence>
<evidence type="ECO:0000256" key="1">
    <source>
        <dbReference type="ARBA" id="ARBA00023015"/>
    </source>
</evidence>
<dbReference type="PRINTS" id="PR00037">
    <property type="entry name" value="HTHLACR"/>
</dbReference>
<dbReference type="Gene3D" id="1.10.10.10">
    <property type="entry name" value="Winged helix-like DNA-binding domain superfamily/Winged helix DNA-binding domain"/>
    <property type="match status" value="1"/>
</dbReference>
<keyword evidence="3" id="KW-0804">Transcription</keyword>
<dbReference type="InterPro" id="IPR050313">
    <property type="entry name" value="Carb_Metab_HTH_regulators"/>
</dbReference>
<dbReference type="InterPro" id="IPR036390">
    <property type="entry name" value="WH_DNA-bd_sf"/>
</dbReference>
<dbReference type="SMART" id="SM01134">
    <property type="entry name" value="DeoRC"/>
    <property type="match status" value="1"/>
</dbReference>
<gene>
    <name evidence="5" type="ORF">NP439_23205</name>
</gene>
<protein>
    <submittedName>
        <fullName evidence="5">DeoR/GlpR family DNA-binding transcription regulator</fullName>
    </submittedName>
</protein>
<dbReference type="PANTHER" id="PTHR30363:SF44">
    <property type="entry name" value="AGA OPERON TRANSCRIPTIONAL REPRESSOR-RELATED"/>
    <property type="match status" value="1"/>
</dbReference>
<dbReference type="InterPro" id="IPR036388">
    <property type="entry name" value="WH-like_DNA-bd_sf"/>
</dbReference>
<dbReference type="InterPro" id="IPR018356">
    <property type="entry name" value="Tscrpt_reg_HTH_DeoR_CS"/>
</dbReference>
<dbReference type="InterPro" id="IPR014036">
    <property type="entry name" value="DeoR-like_C"/>
</dbReference>
<sequence>MLQTERHEMIMEKILKEQSIKTIDICNLLNVSRQTIRNDLEYLDSIGKLKKVHGGAILEKKSIEPSFETRSNNNLTEKKAIAAQAAQMIEDGDTIYLDIGTTVGEMIPHLNKFSNLTIITNSINFAYHLSQYKNIRVICSGGEMRNSEKSLSGHIAKKILENYYVDKSFIGIGGVSEKAGYTDYYVDEAEIRKLMIHHSNISYALLDYSKVNVIAIAKYANLSDIETVITDSKTPKSFRNILEDNGVEVITVE</sequence>
<dbReference type="PROSITE" id="PS00894">
    <property type="entry name" value="HTH_DEOR_1"/>
    <property type="match status" value="1"/>
</dbReference>
<keyword evidence="1" id="KW-0805">Transcription regulation</keyword>